<dbReference type="eggNOG" id="COG4815">
    <property type="taxonomic scope" value="Bacteria"/>
</dbReference>
<comment type="caution">
    <text evidence="1">The sequence shown here is derived from an EMBL/GenBank/DDBJ whole genome shotgun (WGS) entry which is preliminary data.</text>
</comment>
<accession>A0A0R2I3X2</accession>
<proteinExistence type="predicted"/>
<protein>
    <recommendedName>
        <fullName evidence="3">Mep operon protein MepB</fullName>
    </recommendedName>
</protein>
<name>A0A0R2I3X2_CARDV</name>
<dbReference type="Gene3D" id="3.40.1350.140">
    <property type="entry name" value="MepB-like"/>
    <property type="match status" value="1"/>
</dbReference>
<organism evidence="1 2">
    <name type="scientific">Carnobacterium divergens DSM 20623</name>
    <dbReference type="NCBI Taxonomy" id="1449336"/>
    <lineage>
        <taxon>Bacteria</taxon>
        <taxon>Bacillati</taxon>
        <taxon>Bacillota</taxon>
        <taxon>Bacilli</taxon>
        <taxon>Lactobacillales</taxon>
        <taxon>Carnobacteriaceae</taxon>
        <taxon>Carnobacterium</taxon>
    </lineage>
</organism>
<dbReference type="PATRIC" id="fig|1449336.4.peg.899"/>
<dbReference type="InterPro" id="IPR011235">
    <property type="entry name" value="MepB-like"/>
</dbReference>
<reference evidence="1 2" key="1">
    <citation type="journal article" date="2015" name="Genome Announc.">
        <title>Expanding the biotechnology potential of lactobacilli through comparative genomics of 213 strains and associated genera.</title>
        <authorList>
            <person name="Sun Z."/>
            <person name="Harris H.M."/>
            <person name="McCann A."/>
            <person name="Guo C."/>
            <person name="Argimon S."/>
            <person name="Zhang W."/>
            <person name="Yang X."/>
            <person name="Jeffery I.B."/>
            <person name="Cooney J.C."/>
            <person name="Kagawa T.F."/>
            <person name="Liu W."/>
            <person name="Song Y."/>
            <person name="Salvetti E."/>
            <person name="Wrobel A."/>
            <person name="Rasinkangas P."/>
            <person name="Parkhill J."/>
            <person name="Rea M.C."/>
            <person name="O'Sullivan O."/>
            <person name="Ritari J."/>
            <person name="Douillard F.P."/>
            <person name="Paul Ross R."/>
            <person name="Yang R."/>
            <person name="Briner A.E."/>
            <person name="Felis G.E."/>
            <person name="de Vos W.M."/>
            <person name="Barrangou R."/>
            <person name="Klaenhammer T.R."/>
            <person name="Caufield P.W."/>
            <person name="Cui Y."/>
            <person name="Zhang H."/>
            <person name="O'Toole P.W."/>
        </authorList>
    </citation>
    <scope>NUCLEOTIDE SEQUENCE [LARGE SCALE GENOMIC DNA]</scope>
    <source>
        <strain evidence="1 2">DSM 20623</strain>
    </source>
</reference>
<keyword evidence="2" id="KW-1185">Reference proteome</keyword>
<dbReference type="InterPro" id="IPR038231">
    <property type="entry name" value="MepB-like_sf"/>
</dbReference>
<dbReference type="EMBL" id="JQBS01000024">
    <property type="protein sequence ID" value="KRN56631.1"/>
    <property type="molecule type" value="Genomic_DNA"/>
</dbReference>
<dbReference type="AlphaFoldDB" id="A0A0R2I3X2"/>
<gene>
    <name evidence="1" type="ORF">IV74_GL000879</name>
</gene>
<dbReference type="Pfam" id="PF08877">
    <property type="entry name" value="MepB-like"/>
    <property type="match status" value="1"/>
</dbReference>
<dbReference type="Proteomes" id="UP000051658">
    <property type="component" value="Unassembled WGS sequence"/>
</dbReference>
<dbReference type="PIRSF" id="PIRSF032285">
    <property type="entry name" value="UCP032285"/>
    <property type="match status" value="1"/>
</dbReference>
<evidence type="ECO:0008006" key="3">
    <source>
        <dbReference type="Google" id="ProtNLM"/>
    </source>
</evidence>
<sequence length="170" mass="19931">MELDYFKECMLQIDSIFYCPNQFVVKNLAEEVQNREYAGGVFQLNQLSIRFRVAKITPTKIGQFVAFWEKDPLNKNQAFHEKESPDLLVVTTFLGERIGQFVFPKGVLIEQHILRTDSQKGKMAMRVYPSWDSPTSKQAQVTQKWQLDYFVEFTDNRDSFKARLEALYGR</sequence>
<evidence type="ECO:0000313" key="1">
    <source>
        <dbReference type="EMBL" id="KRN56631.1"/>
    </source>
</evidence>
<evidence type="ECO:0000313" key="2">
    <source>
        <dbReference type="Proteomes" id="UP000051658"/>
    </source>
</evidence>